<accession>A0AAV4N3G2</accession>
<gene>
    <name evidence="1" type="ORF">CEXT_547591</name>
</gene>
<evidence type="ECO:0000313" key="1">
    <source>
        <dbReference type="EMBL" id="GIX78953.1"/>
    </source>
</evidence>
<evidence type="ECO:0000313" key="2">
    <source>
        <dbReference type="Proteomes" id="UP001054945"/>
    </source>
</evidence>
<protein>
    <submittedName>
        <fullName evidence="1">Uncharacterized protein</fullName>
    </submittedName>
</protein>
<name>A0AAV4N3G2_CAEEX</name>
<proteinExistence type="predicted"/>
<comment type="caution">
    <text evidence="1">The sequence shown here is derived from an EMBL/GenBank/DDBJ whole genome shotgun (WGS) entry which is preliminary data.</text>
</comment>
<reference evidence="1 2" key="1">
    <citation type="submission" date="2021-06" db="EMBL/GenBank/DDBJ databases">
        <title>Caerostris extrusa draft genome.</title>
        <authorList>
            <person name="Kono N."/>
            <person name="Arakawa K."/>
        </authorList>
    </citation>
    <scope>NUCLEOTIDE SEQUENCE [LARGE SCALE GENOMIC DNA]</scope>
</reference>
<dbReference type="AlphaFoldDB" id="A0AAV4N3G2"/>
<dbReference type="Proteomes" id="UP001054945">
    <property type="component" value="Unassembled WGS sequence"/>
</dbReference>
<sequence>MISAIYLGIPSMRFQVDIILPLQAKEKIKDVEVAEGGKTWIRTNRRWLVSGKPRERYGRISRNAVFWNQQMLVNGGNGDPGITATGRTPLEGSELCMLEYLDDLSISL</sequence>
<keyword evidence="2" id="KW-1185">Reference proteome</keyword>
<dbReference type="EMBL" id="BPLR01020452">
    <property type="protein sequence ID" value="GIX78953.1"/>
    <property type="molecule type" value="Genomic_DNA"/>
</dbReference>
<organism evidence="1 2">
    <name type="scientific">Caerostris extrusa</name>
    <name type="common">Bark spider</name>
    <name type="synonym">Caerostris bankana</name>
    <dbReference type="NCBI Taxonomy" id="172846"/>
    <lineage>
        <taxon>Eukaryota</taxon>
        <taxon>Metazoa</taxon>
        <taxon>Ecdysozoa</taxon>
        <taxon>Arthropoda</taxon>
        <taxon>Chelicerata</taxon>
        <taxon>Arachnida</taxon>
        <taxon>Araneae</taxon>
        <taxon>Araneomorphae</taxon>
        <taxon>Entelegynae</taxon>
        <taxon>Araneoidea</taxon>
        <taxon>Araneidae</taxon>
        <taxon>Caerostris</taxon>
    </lineage>
</organism>